<evidence type="ECO:0000313" key="3">
    <source>
        <dbReference type="Proteomes" id="UP000784294"/>
    </source>
</evidence>
<gene>
    <name evidence="2" type="ORF">PXEA_LOCUS36808</name>
</gene>
<sequence>MAPLTENDDFDTGKASGQRSDVGNHESCGRGRRTRCVTHFLPEVPTKKATLHYLL</sequence>
<proteinExistence type="predicted"/>
<organism evidence="2 3">
    <name type="scientific">Protopolystoma xenopodis</name>
    <dbReference type="NCBI Taxonomy" id="117903"/>
    <lineage>
        <taxon>Eukaryota</taxon>
        <taxon>Metazoa</taxon>
        <taxon>Spiralia</taxon>
        <taxon>Lophotrochozoa</taxon>
        <taxon>Platyhelminthes</taxon>
        <taxon>Monogenea</taxon>
        <taxon>Polyopisthocotylea</taxon>
        <taxon>Polystomatidea</taxon>
        <taxon>Polystomatidae</taxon>
        <taxon>Protopolystoma</taxon>
    </lineage>
</organism>
<dbReference type="AlphaFoldDB" id="A0A3S5FHB0"/>
<name>A0A3S5FHB0_9PLAT</name>
<keyword evidence="3" id="KW-1185">Reference proteome</keyword>
<evidence type="ECO:0000256" key="1">
    <source>
        <dbReference type="SAM" id="MobiDB-lite"/>
    </source>
</evidence>
<comment type="caution">
    <text evidence="2">The sequence shown here is derived from an EMBL/GenBank/DDBJ whole genome shotgun (WGS) entry which is preliminary data.</text>
</comment>
<feature type="region of interest" description="Disordered" evidence="1">
    <location>
        <begin position="1"/>
        <end position="30"/>
    </location>
</feature>
<evidence type="ECO:0000313" key="2">
    <source>
        <dbReference type="EMBL" id="VEL43368.1"/>
    </source>
</evidence>
<accession>A0A3S5FHB0</accession>
<dbReference type="Proteomes" id="UP000784294">
    <property type="component" value="Unassembled WGS sequence"/>
</dbReference>
<reference evidence="2" key="1">
    <citation type="submission" date="2018-11" db="EMBL/GenBank/DDBJ databases">
        <authorList>
            <consortium name="Pathogen Informatics"/>
        </authorList>
    </citation>
    <scope>NUCLEOTIDE SEQUENCE</scope>
</reference>
<protein>
    <submittedName>
        <fullName evidence="2">Uncharacterized protein</fullName>
    </submittedName>
</protein>
<feature type="compositionally biased region" description="Acidic residues" evidence="1">
    <location>
        <begin position="1"/>
        <end position="10"/>
    </location>
</feature>
<dbReference type="EMBL" id="CAAALY010280829">
    <property type="protein sequence ID" value="VEL43368.1"/>
    <property type="molecule type" value="Genomic_DNA"/>
</dbReference>